<evidence type="ECO:0000313" key="2">
    <source>
        <dbReference type="Proteomes" id="UP000774326"/>
    </source>
</evidence>
<dbReference type="Proteomes" id="UP000774326">
    <property type="component" value="Unassembled WGS sequence"/>
</dbReference>
<sequence length="312" mass="35523">MCNGTFWFGSREYSLRLRLFLDETSLLYWLRNCKRLSCVVGGIEQCNVGEVQRVEDLVGDLVVVVQMQDELQLVLGDDIIGRHRIVDGKVLEQMVNLIVQQIVLDESQDGIQVDELVLFEIEVQKSDVRPVQVQIVDLEELVVVILLQIGQSLLEVCEVQVQVIKTERLGVVVDGLDIFQARVKLLEELIQEDVLVVSIAEKVVEMEPIVDREEPLVVLVYNEEQQAKDVVVDLVSNRSCVLSSLYLAKLLNISVCCFLDWLFELGNSMARFQTCGIYDGRKFKIHGQAIEMMNGGSKKKSRYNKDLKLYKC</sequence>
<protein>
    <submittedName>
        <fullName evidence="1">Uncharacterized protein</fullName>
    </submittedName>
</protein>
<dbReference type="EMBL" id="JAEUBG010004152">
    <property type="protein sequence ID" value="KAH3681942.1"/>
    <property type="molecule type" value="Genomic_DNA"/>
</dbReference>
<reference evidence="1" key="1">
    <citation type="journal article" date="2021" name="Open Biol.">
        <title>Shared evolutionary footprints suggest mitochondrial oxidative damage underlies multiple complex I losses in fungi.</title>
        <authorList>
            <person name="Schikora-Tamarit M.A."/>
            <person name="Marcet-Houben M."/>
            <person name="Nosek J."/>
            <person name="Gabaldon T."/>
        </authorList>
    </citation>
    <scope>NUCLEOTIDE SEQUENCE</scope>
    <source>
        <strain evidence="1">CBS2887</strain>
    </source>
</reference>
<organism evidence="1 2">
    <name type="scientific">Wickerhamomyces pijperi</name>
    <name type="common">Yeast</name>
    <name type="synonym">Pichia pijperi</name>
    <dbReference type="NCBI Taxonomy" id="599730"/>
    <lineage>
        <taxon>Eukaryota</taxon>
        <taxon>Fungi</taxon>
        <taxon>Dikarya</taxon>
        <taxon>Ascomycota</taxon>
        <taxon>Saccharomycotina</taxon>
        <taxon>Saccharomycetes</taxon>
        <taxon>Phaffomycetales</taxon>
        <taxon>Wickerhamomycetaceae</taxon>
        <taxon>Wickerhamomyces</taxon>
    </lineage>
</organism>
<dbReference type="AlphaFoldDB" id="A0A9P8Q2J7"/>
<accession>A0A9P8Q2J7</accession>
<evidence type="ECO:0000313" key="1">
    <source>
        <dbReference type="EMBL" id="KAH3681942.1"/>
    </source>
</evidence>
<proteinExistence type="predicted"/>
<name>A0A9P8Q2J7_WICPI</name>
<gene>
    <name evidence="1" type="ORF">WICPIJ_007104</name>
</gene>
<reference evidence="1" key="2">
    <citation type="submission" date="2021-01" db="EMBL/GenBank/DDBJ databases">
        <authorList>
            <person name="Schikora-Tamarit M.A."/>
        </authorList>
    </citation>
    <scope>NUCLEOTIDE SEQUENCE</scope>
    <source>
        <strain evidence="1">CBS2887</strain>
    </source>
</reference>
<comment type="caution">
    <text evidence="1">The sequence shown here is derived from an EMBL/GenBank/DDBJ whole genome shotgun (WGS) entry which is preliminary data.</text>
</comment>
<keyword evidence="2" id="KW-1185">Reference proteome</keyword>